<dbReference type="AlphaFoldDB" id="A0A2I0J3R9"/>
<evidence type="ECO:0000313" key="1">
    <source>
        <dbReference type="EMBL" id="PKI50868.1"/>
    </source>
</evidence>
<evidence type="ECO:0000313" key="2">
    <source>
        <dbReference type="Proteomes" id="UP000233551"/>
    </source>
</evidence>
<gene>
    <name evidence="1" type="ORF">CRG98_028775</name>
</gene>
<dbReference type="EMBL" id="PGOL01002078">
    <property type="protein sequence ID" value="PKI50868.1"/>
    <property type="molecule type" value="Genomic_DNA"/>
</dbReference>
<comment type="caution">
    <text evidence="1">The sequence shown here is derived from an EMBL/GenBank/DDBJ whole genome shotgun (WGS) entry which is preliminary data.</text>
</comment>
<reference evidence="1 2" key="1">
    <citation type="submission" date="2017-11" db="EMBL/GenBank/DDBJ databases">
        <title>De-novo sequencing of pomegranate (Punica granatum L.) genome.</title>
        <authorList>
            <person name="Akparov Z."/>
            <person name="Amiraslanov A."/>
            <person name="Hajiyeva S."/>
            <person name="Abbasov M."/>
            <person name="Kaur K."/>
            <person name="Hamwieh A."/>
            <person name="Solovyev V."/>
            <person name="Salamov A."/>
            <person name="Braich B."/>
            <person name="Kosarev P."/>
            <person name="Mahmoud A."/>
            <person name="Hajiyev E."/>
            <person name="Babayeva S."/>
            <person name="Izzatullayeva V."/>
            <person name="Mammadov A."/>
            <person name="Mammadov A."/>
            <person name="Sharifova S."/>
            <person name="Ojaghi J."/>
            <person name="Eynullazada K."/>
            <person name="Bayramov B."/>
            <person name="Abdulazimova A."/>
            <person name="Shahmuradov I."/>
        </authorList>
    </citation>
    <scope>NUCLEOTIDE SEQUENCE [LARGE SCALE GENOMIC DNA]</scope>
    <source>
        <strain evidence="2">cv. AG2017</strain>
        <tissue evidence="1">Leaf</tissue>
    </source>
</reference>
<dbReference type="Proteomes" id="UP000233551">
    <property type="component" value="Unassembled WGS sequence"/>
</dbReference>
<accession>A0A2I0J3R9</accession>
<keyword evidence="2" id="KW-1185">Reference proteome</keyword>
<sequence length="50" mass="5215">MAALSSVSLRSLVSPVSNELDDHVFGSAKPPFEFPVQEGSELGGKEIGVV</sequence>
<organism evidence="1 2">
    <name type="scientific">Punica granatum</name>
    <name type="common">Pomegranate</name>
    <dbReference type="NCBI Taxonomy" id="22663"/>
    <lineage>
        <taxon>Eukaryota</taxon>
        <taxon>Viridiplantae</taxon>
        <taxon>Streptophyta</taxon>
        <taxon>Embryophyta</taxon>
        <taxon>Tracheophyta</taxon>
        <taxon>Spermatophyta</taxon>
        <taxon>Magnoliopsida</taxon>
        <taxon>eudicotyledons</taxon>
        <taxon>Gunneridae</taxon>
        <taxon>Pentapetalae</taxon>
        <taxon>rosids</taxon>
        <taxon>malvids</taxon>
        <taxon>Myrtales</taxon>
        <taxon>Lythraceae</taxon>
        <taxon>Punica</taxon>
    </lineage>
</organism>
<protein>
    <submittedName>
        <fullName evidence="1">Uncharacterized protein</fullName>
    </submittedName>
</protein>
<name>A0A2I0J3R9_PUNGR</name>
<proteinExistence type="predicted"/>